<dbReference type="RefSeq" id="WP_186528231.1">
    <property type="nucleotide sequence ID" value="NZ_JABWQP020000001.1"/>
</dbReference>
<dbReference type="Pfam" id="PF07690">
    <property type="entry name" value="MFS_1"/>
    <property type="match status" value="1"/>
</dbReference>
<protein>
    <submittedName>
        <fullName evidence="5">MFS transporter</fullName>
    </submittedName>
</protein>
<reference evidence="6" key="3">
    <citation type="submission" date="2021-06" db="EMBL/GenBank/DDBJ databases">
        <title>Updating the genus Pseudomonas: Description of 43 new species and partition of the Pseudomonas putida group.</title>
        <authorList>
            <person name="Girard L."/>
            <person name="Lood C."/>
            <person name="Vandamme P."/>
            <person name="Rokni-Zadeh H."/>
            <person name="Van Noort V."/>
            <person name="Hofte M."/>
            <person name="Lavigne R."/>
            <person name="De Mot R."/>
        </authorList>
    </citation>
    <scope>NUCLEOTIDE SEQUENCE</scope>
    <source>
        <strain evidence="6">SWRI153</strain>
    </source>
</reference>
<organism evidence="5">
    <name type="scientific">Pseudomonas khorasanensis</name>
    <dbReference type="NCBI Taxonomy" id="2745508"/>
    <lineage>
        <taxon>Bacteria</taxon>
        <taxon>Pseudomonadati</taxon>
        <taxon>Pseudomonadota</taxon>
        <taxon>Gammaproteobacteria</taxon>
        <taxon>Pseudomonadales</taxon>
        <taxon>Pseudomonadaceae</taxon>
        <taxon>Pseudomonas</taxon>
    </lineage>
</organism>
<feature type="transmembrane region" description="Helical" evidence="4">
    <location>
        <begin position="12"/>
        <end position="35"/>
    </location>
</feature>
<feature type="transmembrane region" description="Helical" evidence="4">
    <location>
        <begin position="354"/>
        <end position="386"/>
    </location>
</feature>
<dbReference type="Gene3D" id="1.20.1250.20">
    <property type="entry name" value="MFS general substrate transporter like domains"/>
    <property type="match status" value="1"/>
</dbReference>
<feature type="transmembrane region" description="Helical" evidence="4">
    <location>
        <begin position="165"/>
        <end position="185"/>
    </location>
</feature>
<reference evidence="5" key="2">
    <citation type="submission" date="2020-07" db="EMBL/GenBank/DDBJ databases">
        <authorList>
            <person name="Lood C."/>
            <person name="Girard L."/>
        </authorList>
    </citation>
    <scope>NUCLEOTIDE SEQUENCE</scope>
    <source>
        <strain evidence="5">SWRI153</strain>
    </source>
</reference>
<keyword evidence="2 4" id="KW-1133">Transmembrane helix</keyword>
<evidence type="ECO:0000256" key="1">
    <source>
        <dbReference type="ARBA" id="ARBA00022692"/>
    </source>
</evidence>
<evidence type="ECO:0000256" key="4">
    <source>
        <dbReference type="SAM" id="Phobius"/>
    </source>
</evidence>
<accession>A0A923F0P0</accession>
<proteinExistence type="predicted"/>
<dbReference type="SUPFAM" id="SSF103473">
    <property type="entry name" value="MFS general substrate transporter"/>
    <property type="match status" value="1"/>
</dbReference>
<evidence type="ECO:0000256" key="3">
    <source>
        <dbReference type="ARBA" id="ARBA00023136"/>
    </source>
</evidence>
<feature type="transmembrane region" description="Helical" evidence="4">
    <location>
        <begin position="279"/>
        <end position="308"/>
    </location>
</feature>
<feature type="transmembrane region" description="Helical" evidence="4">
    <location>
        <begin position="241"/>
        <end position="258"/>
    </location>
</feature>
<feature type="transmembrane region" description="Helical" evidence="4">
    <location>
        <begin position="47"/>
        <end position="67"/>
    </location>
</feature>
<keyword evidence="3 4" id="KW-0472">Membrane</keyword>
<dbReference type="EMBL" id="JABWQP010000001">
    <property type="protein sequence ID" value="MBC3340197.1"/>
    <property type="molecule type" value="Genomic_DNA"/>
</dbReference>
<name>A0A923F0P0_9PSED</name>
<evidence type="ECO:0000313" key="6">
    <source>
        <dbReference type="EMBL" id="MBV4484578.1"/>
    </source>
</evidence>
<dbReference type="Proteomes" id="UP000648816">
    <property type="component" value="Unassembled WGS sequence"/>
</dbReference>
<evidence type="ECO:0000313" key="7">
    <source>
        <dbReference type="Proteomes" id="UP000648816"/>
    </source>
</evidence>
<sequence>MNEHPQLPGVFGIALLGVLQVLVWGGSFFLMAVMADPIIKDTGWASQWVYGALSLSILVSALLAPAVSRLIARQGGRAVLASSGAGVAIGLFLMAGATSLPLFLLAWAVIGVGMALGLYEALFACLGAVYGERASRAITGITLISGFATTICWPVVALIIEHIGWRSTCMAYGLMLLVVVAPLYLRLLPRGAVSSVRGKSATAVDVELDTRVYWLLTLIFALGAVIMTAMSVQLISLLQGQGYSLAAAIGLSALLGPSQVGSRVLQVFSGKRHPIWTTLISVGLVAIGLFVVTLAPVLTALGLLLYGAGNGLRAIVRGLLPLALMSPTQYVLLMGRMARPSLIGQAATPLVGGYLLHTVGAVGVLAGLSALALLNVLLVGTLLVLIKKTSD</sequence>
<dbReference type="InterPro" id="IPR036259">
    <property type="entry name" value="MFS_trans_sf"/>
</dbReference>
<comment type="caution">
    <text evidence="5">The sequence shown here is derived from an EMBL/GenBank/DDBJ whole genome shotgun (WGS) entry which is preliminary data.</text>
</comment>
<dbReference type="GO" id="GO:0022857">
    <property type="term" value="F:transmembrane transporter activity"/>
    <property type="evidence" value="ECO:0007669"/>
    <property type="project" value="InterPro"/>
</dbReference>
<gene>
    <name evidence="6" type="ORF">HU727_003115</name>
    <name evidence="5" type="ORF">HU727_00925</name>
</gene>
<feature type="transmembrane region" description="Helical" evidence="4">
    <location>
        <begin position="212"/>
        <end position="235"/>
    </location>
</feature>
<dbReference type="AlphaFoldDB" id="A0A923F0P0"/>
<feature type="transmembrane region" description="Helical" evidence="4">
    <location>
        <begin position="137"/>
        <end position="159"/>
    </location>
</feature>
<evidence type="ECO:0000256" key="2">
    <source>
        <dbReference type="ARBA" id="ARBA00022989"/>
    </source>
</evidence>
<keyword evidence="7" id="KW-1185">Reference proteome</keyword>
<reference evidence="5 7" key="1">
    <citation type="journal article" date="2020" name="Microorganisms">
        <title>Reliable Identification of Environmental Pseudomonas Isolates Using the rpoD Gene.</title>
        <authorList>
            <consortium name="The Broad Institute Genome Sequencing Platform"/>
            <person name="Girard L."/>
            <person name="Lood C."/>
            <person name="Rokni-Zadeh H."/>
            <person name="van Noort V."/>
            <person name="Lavigne R."/>
            <person name="De Mot R."/>
        </authorList>
    </citation>
    <scope>NUCLEOTIDE SEQUENCE</scope>
    <source>
        <strain evidence="5 7">SWRI153</strain>
    </source>
</reference>
<dbReference type="EMBL" id="JABWQP020000001">
    <property type="protein sequence ID" value="MBV4484578.1"/>
    <property type="molecule type" value="Genomic_DNA"/>
</dbReference>
<feature type="transmembrane region" description="Helical" evidence="4">
    <location>
        <begin position="79"/>
        <end position="98"/>
    </location>
</feature>
<feature type="transmembrane region" description="Helical" evidence="4">
    <location>
        <begin position="104"/>
        <end position="130"/>
    </location>
</feature>
<dbReference type="InterPro" id="IPR011701">
    <property type="entry name" value="MFS"/>
</dbReference>
<evidence type="ECO:0000313" key="5">
    <source>
        <dbReference type="EMBL" id="MBC3340197.1"/>
    </source>
</evidence>
<keyword evidence="1 4" id="KW-0812">Transmembrane</keyword>